<sequence length="119" mass="13409">MKISIALVLGMIACSFVCINGGDFDQYCSIPSNIRELVWNCIYIYLPQSEKTVFSQMSQCFGVSTFDKVINQFCGLSDDEQETVALQHEACLSEIDFDNFHGPTVSQYQTQSCIQRRLG</sequence>
<feature type="chain" id="PRO_5001579881" evidence="1">
    <location>
        <begin position="22"/>
        <end position="119"/>
    </location>
</feature>
<keyword evidence="1" id="KW-0732">Signal</keyword>
<accession>A0A059UD65</accession>
<protein>
    <submittedName>
        <fullName evidence="2">Uncharacterized protein</fullName>
    </submittedName>
</protein>
<evidence type="ECO:0000313" key="2">
    <source>
        <dbReference type="EMBL" id="AHZ63132.1"/>
    </source>
</evidence>
<feature type="signal peptide" evidence="1">
    <location>
        <begin position="1"/>
        <end position="21"/>
    </location>
</feature>
<name>A0A059UD65_MESGB</name>
<organism evidence="2">
    <name type="scientific">Mesobuthus gibbosus</name>
    <name type="common">Mediterranean checkered scorpion</name>
    <name type="synonym">Buthus gibbosus</name>
    <dbReference type="NCBI Taxonomy" id="123226"/>
    <lineage>
        <taxon>Eukaryota</taxon>
        <taxon>Metazoa</taxon>
        <taxon>Ecdysozoa</taxon>
        <taxon>Arthropoda</taxon>
        <taxon>Chelicerata</taxon>
        <taxon>Arachnida</taxon>
        <taxon>Scorpiones</taxon>
        <taxon>Buthida</taxon>
        <taxon>Buthoidea</taxon>
        <taxon>Buthidae</taxon>
        <taxon>Mesobuthus</taxon>
    </lineage>
</organism>
<proteinExistence type="evidence at transcript level"/>
<dbReference type="AlphaFoldDB" id="A0A059UD65"/>
<reference evidence="2" key="1">
    <citation type="journal article" date="2014" name="BMC Genomics">
        <title>The Mediterranean scorpion Mesobuthus gibbosus (Scorpiones, Buthidae): transcriptome analysis and organization of the genome encoding chlorotoxin-like peptides.</title>
        <authorList>
            <person name="Diego-Garcia E."/>
            <person name="Caliskan F."/>
            <person name="Tytgat J."/>
        </authorList>
    </citation>
    <scope>NUCLEOTIDE SEQUENCE</scope>
</reference>
<evidence type="ECO:0000256" key="1">
    <source>
        <dbReference type="SAM" id="SignalP"/>
    </source>
</evidence>
<dbReference type="EMBL" id="KF770823">
    <property type="protein sequence ID" value="AHZ63132.1"/>
    <property type="molecule type" value="mRNA"/>
</dbReference>